<accession>A0A7W7WLI6</accession>
<comment type="caution">
    <text evidence="1">The sequence shown here is derived from an EMBL/GenBank/DDBJ whole genome shotgun (WGS) entry which is preliminary data.</text>
</comment>
<dbReference type="EMBL" id="JACHJR010000001">
    <property type="protein sequence ID" value="MBB4951313.1"/>
    <property type="molecule type" value="Genomic_DNA"/>
</dbReference>
<evidence type="ECO:0000313" key="1">
    <source>
        <dbReference type="EMBL" id="MBB4951313.1"/>
    </source>
</evidence>
<reference evidence="1 2" key="1">
    <citation type="submission" date="2020-08" db="EMBL/GenBank/DDBJ databases">
        <title>Sequencing the genomes of 1000 actinobacteria strains.</title>
        <authorList>
            <person name="Klenk H.-P."/>
        </authorList>
    </citation>
    <scope>NUCLEOTIDE SEQUENCE [LARGE SCALE GENOMIC DNA]</scope>
    <source>
        <strain evidence="1 2">DSM 44786</strain>
    </source>
</reference>
<proteinExistence type="predicted"/>
<sequence>MSIHESLAALRRAAEAGTVVISASGPASTEAVRARETELEPHFGTVKWTAPPSYRAFLAEHDTFACKRWDVATVVVGADAIAELNSDLVHLPERVDRGDGRWLSTNHLVGFALADEDGEGVWCFDVTQPDPNGEYPVYYHHQDDDEGRARYVESGEWEDETRSAPDFPTFAAWLEAMADAFTAPEPPGWFEELGAPGFHPLN</sequence>
<dbReference type="AlphaFoldDB" id="A0A7W7WLI6"/>
<protein>
    <recommendedName>
        <fullName evidence="3">Knr4/Smi1-like domain-containing protein</fullName>
    </recommendedName>
</protein>
<name>A0A7W7WLI6_9ACTN</name>
<dbReference type="SUPFAM" id="SSF160631">
    <property type="entry name" value="SMI1/KNR4-like"/>
    <property type="match status" value="1"/>
</dbReference>
<dbReference type="InterPro" id="IPR037883">
    <property type="entry name" value="Knr4/Smi1-like_sf"/>
</dbReference>
<organism evidence="1 2">
    <name type="scientific">Kitasatospora gansuensis</name>
    <dbReference type="NCBI Taxonomy" id="258050"/>
    <lineage>
        <taxon>Bacteria</taxon>
        <taxon>Bacillati</taxon>
        <taxon>Actinomycetota</taxon>
        <taxon>Actinomycetes</taxon>
        <taxon>Kitasatosporales</taxon>
        <taxon>Streptomycetaceae</taxon>
        <taxon>Kitasatospora</taxon>
    </lineage>
</organism>
<dbReference type="Gene3D" id="3.40.1580.10">
    <property type="entry name" value="SMI1/KNR4-like"/>
    <property type="match status" value="1"/>
</dbReference>
<dbReference type="Proteomes" id="UP000573327">
    <property type="component" value="Unassembled WGS sequence"/>
</dbReference>
<evidence type="ECO:0008006" key="3">
    <source>
        <dbReference type="Google" id="ProtNLM"/>
    </source>
</evidence>
<evidence type="ECO:0000313" key="2">
    <source>
        <dbReference type="Proteomes" id="UP000573327"/>
    </source>
</evidence>
<keyword evidence="2" id="KW-1185">Reference proteome</keyword>
<gene>
    <name evidence="1" type="ORF">F4556_006848</name>
</gene>
<dbReference type="RefSeq" id="WP_184923178.1">
    <property type="nucleotide sequence ID" value="NZ_JACHJR010000001.1"/>
</dbReference>